<accession>A0A841HUY3</accession>
<dbReference type="SUPFAM" id="SSF160930">
    <property type="entry name" value="FlhC-like"/>
    <property type="match status" value="1"/>
</dbReference>
<proteinExistence type="predicted"/>
<comment type="caution">
    <text evidence="1">The sequence shown here is derived from an EMBL/GenBank/DDBJ whole genome shotgun (WGS) entry which is preliminary data.</text>
</comment>
<protein>
    <submittedName>
        <fullName evidence="1">Uncharacterized protein</fullName>
    </submittedName>
</protein>
<dbReference type="Proteomes" id="UP000588068">
    <property type="component" value="Unassembled WGS sequence"/>
</dbReference>
<dbReference type="EMBL" id="JACHHZ010000006">
    <property type="protein sequence ID" value="MBB6095635.1"/>
    <property type="molecule type" value="Genomic_DNA"/>
</dbReference>
<sequence length="300" mass="33176">MTRPHGARSSQGSKTATGGECSALVLDCEHAVIGSTWQVRPLLFSADFRAIPSSPPLREHGHAKRPRVPPWQTRRIGSVALGNEPKQIYLDRFSSEASTGIIGPFGMHASLTAMLRSDLAERELRQSQLIYRLLCHEARTQTIRRFLSLSAHQITRYRHRWGFKEQDRSRGPSPNSFAPFFRSTRMRVEGGHLALICKTHELWSKDVGPRVFYTLDRAEQLCDALDAHRATFSQATLTFDQLVLLVRGLCASVSIRLGSCKSCGRPVLIDPLEPGKPGCNTCITTIEGCMTAPSAGLTAP</sequence>
<dbReference type="AlphaFoldDB" id="A0A841HUY3"/>
<evidence type="ECO:0000313" key="1">
    <source>
        <dbReference type="EMBL" id="MBB6095635.1"/>
    </source>
</evidence>
<name>A0A841HUY3_9GAMM</name>
<reference evidence="1 2" key="1">
    <citation type="submission" date="2020-08" db="EMBL/GenBank/DDBJ databases">
        <title>Genomic Encyclopedia of Type Strains, Phase IV (KMG-IV): sequencing the most valuable type-strain genomes for metagenomic binning, comparative biology and taxonomic classification.</title>
        <authorList>
            <person name="Goeker M."/>
        </authorList>
    </citation>
    <scope>NUCLEOTIDE SEQUENCE [LARGE SCALE GENOMIC DNA]</scope>
    <source>
        <strain evidence="1 2">DSM 26723</strain>
    </source>
</reference>
<evidence type="ECO:0000313" key="2">
    <source>
        <dbReference type="Proteomes" id="UP000588068"/>
    </source>
</evidence>
<gene>
    <name evidence="1" type="ORF">HNQ60_004526</name>
</gene>
<keyword evidence="2" id="KW-1185">Reference proteome</keyword>
<organism evidence="1 2">
    <name type="scientific">Povalibacter uvarum</name>
    <dbReference type="NCBI Taxonomy" id="732238"/>
    <lineage>
        <taxon>Bacteria</taxon>
        <taxon>Pseudomonadati</taxon>
        <taxon>Pseudomonadota</taxon>
        <taxon>Gammaproteobacteria</taxon>
        <taxon>Steroidobacterales</taxon>
        <taxon>Steroidobacteraceae</taxon>
        <taxon>Povalibacter</taxon>
    </lineage>
</organism>